<dbReference type="RefSeq" id="WP_015862094.1">
    <property type="nucleotide sequence ID" value="NC_012796.1"/>
</dbReference>
<dbReference type="AlphaFoldDB" id="C4XKK6"/>
<accession>C4XKK6</accession>
<evidence type="ECO:0000313" key="2">
    <source>
        <dbReference type="Proteomes" id="UP000009071"/>
    </source>
</evidence>
<keyword evidence="2" id="KW-1185">Reference proteome</keyword>
<reference evidence="1 2" key="1">
    <citation type="journal article" date="2009" name="Genome Res.">
        <title>Whole genome sequence of Desulfovibrio magneticus strain RS-1 revealed common gene clusters in magnetotactic bacteria.</title>
        <authorList>
            <person name="Nakazawa H."/>
            <person name="Arakaki A."/>
            <person name="Narita-Yamada S."/>
            <person name="Yashiro I."/>
            <person name="Jinno K."/>
            <person name="Aoki N."/>
            <person name="Tsuruyama A."/>
            <person name="Okamura Y."/>
            <person name="Tanikawa S."/>
            <person name="Fujita N."/>
            <person name="Takeyama H."/>
            <person name="Matsunaga T."/>
        </authorList>
    </citation>
    <scope>NUCLEOTIDE SEQUENCE [LARGE SCALE GENOMIC DNA]</scope>
    <source>
        <strain evidence="2">ATCC 700980 / DSM 13731 / RS-1</strain>
    </source>
</reference>
<protein>
    <submittedName>
        <fullName evidence="1">Uncharacterized protein</fullName>
    </submittedName>
</protein>
<evidence type="ECO:0000313" key="1">
    <source>
        <dbReference type="EMBL" id="BAH76946.1"/>
    </source>
</evidence>
<name>C4XKK6_SOLM1</name>
<dbReference type="KEGG" id="dma:DMR_34550"/>
<dbReference type="HOGENOM" id="CLU_2422139_0_0_7"/>
<gene>
    <name evidence="1" type="ordered locus">DMR_34550</name>
</gene>
<proteinExistence type="predicted"/>
<dbReference type="Proteomes" id="UP000009071">
    <property type="component" value="Chromosome"/>
</dbReference>
<organism evidence="1 2">
    <name type="scientific">Solidesulfovibrio magneticus (strain ATCC 700980 / DSM 13731 / RS-1)</name>
    <name type="common">Desulfovibrio magneticus</name>
    <dbReference type="NCBI Taxonomy" id="573370"/>
    <lineage>
        <taxon>Bacteria</taxon>
        <taxon>Pseudomonadati</taxon>
        <taxon>Thermodesulfobacteriota</taxon>
        <taxon>Desulfovibrionia</taxon>
        <taxon>Desulfovibrionales</taxon>
        <taxon>Desulfovibrionaceae</taxon>
        <taxon>Solidesulfovibrio</taxon>
    </lineage>
</organism>
<dbReference type="EMBL" id="AP010904">
    <property type="protein sequence ID" value="BAH76946.1"/>
    <property type="molecule type" value="Genomic_DNA"/>
</dbReference>
<sequence length="91" mass="9941">MATRLEQRLTAIEAASKPRTDRWGVDCLFGTKDGRWYAAGALHDSREAALAAVRADVLLMLNGPISPEGFIAALIKCNDVRPEVLDQLFAD</sequence>